<reference evidence="1" key="1">
    <citation type="submission" date="2018-03" db="EMBL/GenBank/DDBJ databases">
        <authorList>
            <person name="Guldener U."/>
        </authorList>
    </citation>
    <scope>NUCLEOTIDE SEQUENCE</scope>
</reference>
<proteinExistence type="predicted"/>
<evidence type="ECO:0000313" key="1">
    <source>
        <dbReference type="EMBL" id="SPO00188.1"/>
    </source>
</evidence>
<dbReference type="EMBL" id="ONZQ02000003">
    <property type="protein sequence ID" value="SPO00188.1"/>
    <property type="molecule type" value="Genomic_DNA"/>
</dbReference>
<gene>
    <name evidence="1" type="ORF">DNG_03037</name>
</gene>
<comment type="caution">
    <text evidence="1">The sequence shown here is derived from an EMBL/GenBank/DDBJ whole genome shotgun (WGS) entry which is preliminary data.</text>
</comment>
<sequence length="78" mass="8777">MTFYCSNYYGSIQCQTTVTRFGDRCKLCTVMRVGSSISDGLLPDSMVHTAADAARSAEIEKFRRETESAIRKEVRMAK</sequence>
<name>A0AAE8MU33_9PEZI</name>
<dbReference type="AlphaFoldDB" id="A0AAE8MU33"/>
<accession>A0AAE8MU33</accession>
<evidence type="ECO:0000313" key="2">
    <source>
        <dbReference type="Proteomes" id="UP001187682"/>
    </source>
</evidence>
<dbReference type="Proteomes" id="UP001187682">
    <property type="component" value="Unassembled WGS sequence"/>
</dbReference>
<protein>
    <submittedName>
        <fullName evidence="1">Uncharacterized protein</fullName>
    </submittedName>
</protein>
<organism evidence="1 2">
    <name type="scientific">Cephalotrichum gorgonifer</name>
    <dbReference type="NCBI Taxonomy" id="2041049"/>
    <lineage>
        <taxon>Eukaryota</taxon>
        <taxon>Fungi</taxon>
        <taxon>Dikarya</taxon>
        <taxon>Ascomycota</taxon>
        <taxon>Pezizomycotina</taxon>
        <taxon>Sordariomycetes</taxon>
        <taxon>Hypocreomycetidae</taxon>
        <taxon>Microascales</taxon>
        <taxon>Microascaceae</taxon>
        <taxon>Cephalotrichum</taxon>
    </lineage>
</organism>
<keyword evidence="2" id="KW-1185">Reference proteome</keyword>